<keyword evidence="11 22" id="KW-0547">Nucleotide-binding</keyword>
<feature type="binding site" evidence="21">
    <location>
        <position position="99"/>
    </location>
    <ligand>
        <name>substrate</name>
    </ligand>
</feature>
<feature type="binding site" evidence="21">
    <location>
        <position position="70"/>
    </location>
    <ligand>
        <name>substrate</name>
    </ligand>
</feature>
<keyword evidence="13 22" id="KW-0067">ATP-binding</keyword>
<keyword evidence="17 24" id="KW-0472">Membrane</keyword>
<keyword evidence="6" id="KW-0444">Lipid biosynthesis</keyword>
<reference evidence="25 26" key="1">
    <citation type="submission" date="2018-03" db="EMBL/GenBank/DDBJ databases">
        <title>The draft genome of Zobellella taiwanensis JCM 13381.</title>
        <authorList>
            <person name="Liu L."/>
            <person name="Li L."/>
            <person name="Wang T."/>
            <person name="Zhang X."/>
            <person name="Liang L."/>
        </authorList>
    </citation>
    <scope>NUCLEOTIDE SEQUENCE [LARGE SCALE GENOMIC DNA]</scope>
    <source>
        <strain evidence="25 26">JCM 13381</strain>
    </source>
</reference>
<feature type="binding site" evidence="22">
    <location>
        <position position="10"/>
    </location>
    <ligand>
        <name>ATP</name>
        <dbReference type="ChEBI" id="CHEBI:30616"/>
    </ligand>
</feature>
<keyword evidence="19 24" id="KW-1208">Phospholipid metabolism</keyword>
<evidence type="ECO:0000256" key="5">
    <source>
        <dbReference type="ARBA" id="ARBA00022475"/>
    </source>
</evidence>
<comment type="cofactor">
    <cofactor evidence="23">
        <name>Mg(2+)</name>
        <dbReference type="ChEBI" id="CHEBI:18420"/>
    </cofactor>
    <text evidence="23">Mn(2+), Zn(2+), Cd(2+) and Co(2+) support activity to lesser extents.</text>
</comment>
<dbReference type="GO" id="GO:0006654">
    <property type="term" value="P:phosphatidic acid biosynthetic process"/>
    <property type="evidence" value="ECO:0007669"/>
    <property type="project" value="InterPro"/>
</dbReference>
<keyword evidence="12 24" id="KW-0418">Kinase</keyword>
<keyword evidence="15 24" id="KW-1133">Transmembrane helix</keyword>
<feature type="binding site" evidence="23">
    <location>
        <position position="77"/>
    </location>
    <ligand>
        <name>a divalent metal cation</name>
        <dbReference type="ChEBI" id="CHEBI:60240"/>
    </ligand>
</feature>
<accession>A0A2P7R112</accession>
<feature type="binding site" evidence="22">
    <location>
        <position position="77"/>
    </location>
    <ligand>
        <name>ATP</name>
        <dbReference type="ChEBI" id="CHEBI:30616"/>
    </ligand>
</feature>
<dbReference type="OrthoDB" id="9796011at2"/>
<evidence type="ECO:0000256" key="15">
    <source>
        <dbReference type="ARBA" id="ARBA00022989"/>
    </source>
</evidence>
<dbReference type="RefSeq" id="WP_106453238.1">
    <property type="nucleotide sequence ID" value="NZ_PXYH01000009.1"/>
</dbReference>
<keyword evidence="8 24" id="KW-0808">Transferase</keyword>
<feature type="binding site" evidence="21">
    <location>
        <position position="56"/>
    </location>
    <ligand>
        <name>substrate</name>
    </ligand>
</feature>
<feature type="binding site" evidence="23">
    <location>
        <position position="29"/>
    </location>
    <ligand>
        <name>a divalent metal cation</name>
        <dbReference type="ChEBI" id="CHEBI:60240"/>
    </ligand>
</feature>
<feature type="transmembrane region" description="Helical" evidence="24">
    <location>
        <begin position="60"/>
        <end position="80"/>
    </location>
</feature>
<evidence type="ECO:0000256" key="3">
    <source>
        <dbReference type="ARBA" id="ARBA00012133"/>
    </source>
</evidence>
<feature type="binding site" evidence="22">
    <location>
        <begin position="95"/>
        <end position="96"/>
    </location>
    <ligand>
        <name>ATP</name>
        <dbReference type="ChEBI" id="CHEBI:30616"/>
    </ligand>
</feature>
<evidence type="ECO:0000256" key="2">
    <source>
        <dbReference type="ARBA" id="ARBA00005967"/>
    </source>
</evidence>
<evidence type="ECO:0000256" key="1">
    <source>
        <dbReference type="ARBA" id="ARBA00004429"/>
    </source>
</evidence>
<evidence type="ECO:0000313" key="25">
    <source>
        <dbReference type="EMBL" id="PSJ43896.1"/>
    </source>
</evidence>
<evidence type="ECO:0000256" key="24">
    <source>
        <dbReference type="RuleBase" id="RU363065"/>
    </source>
</evidence>
<keyword evidence="9 24" id="KW-0812">Transmembrane</keyword>
<dbReference type="InterPro" id="IPR000829">
    <property type="entry name" value="DAGK"/>
</dbReference>
<dbReference type="AlphaFoldDB" id="A0A2P7R112"/>
<comment type="subcellular location">
    <subcellularLocation>
        <location evidence="1 24">Cell inner membrane</location>
        <topology evidence="1 24">Multi-pass membrane protein</topology>
    </subcellularLocation>
</comment>
<dbReference type="EMBL" id="PXYH01000009">
    <property type="protein sequence ID" value="PSJ43896.1"/>
    <property type="molecule type" value="Genomic_DNA"/>
</dbReference>
<feature type="binding site" evidence="21">
    <location>
        <position position="10"/>
    </location>
    <ligand>
        <name>substrate</name>
    </ligand>
</feature>
<evidence type="ECO:0000256" key="21">
    <source>
        <dbReference type="PIRSR" id="PIRSR600829-2"/>
    </source>
</evidence>
<dbReference type="PROSITE" id="PS01069">
    <property type="entry name" value="DAGK_PROKAR"/>
    <property type="match status" value="1"/>
</dbReference>
<evidence type="ECO:0000256" key="10">
    <source>
        <dbReference type="ARBA" id="ARBA00022723"/>
    </source>
</evidence>
<evidence type="ECO:0000256" key="17">
    <source>
        <dbReference type="ARBA" id="ARBA00023136"/>
    </source>
</evidence>
<evidence type="ECO:0000256" key="7">
    <source>
        <dbReference type="ARBA" id="ARBA00022519"/>
    </source>
</evidence>
<dbReference type="PANTHER" id="PTHR34299">
    <property type="entry name" value="DIACYLGLYCEROL KINASE"/>
    <property type="match status" value="1"/>
</dbReference>
<feature type="binding site" evidence="21">
    <location>
        <begin position="31"/>
        <end position="35"/>
    </location>
    <ligand>
        <name>substrate</name>
    </ligand>
</feature>
<dbReference type="GO" id="GO:0004143">
    <property type="term" value="F:ATP-dependent diacylglycerol kinase activity"/>
    <property type="evidence" value="ECO:0007669"/>
    <property type="project" value="UniProtKB-EC"/>
</dbReference>
<evidence type="ECO:0000256" key="18">
    <source>
        <dbReference type="ARBA" id="ARBA00023209"/>
    </source>
</evidence>
<sequence>MKPGKTGLDRIISAGGYSLQGLKSAYRNEAAFRQECWLVLVLLPVALIWDVGLVPRLLLVGSLVLVLVVELLNSAVEAVVDKASPEYHELAGRAKDMGSAAVLLTLLLMVLTWLLVLVDYLF</sequence>
<feature type="transmembrane region" description="Helical" evidence="24">
    <location>
        <begin position="36"/>
        <end position="54"/>
    </location>
</feature>
<comment type="caution">
    <text evidence="25">The sequence shown here is derived from an EMBL/GenBank/DDBJ whole genome shotgun (WGS) entry which is preliminary data.</text>
</comment>
<organism evidence="25 26">
    <name type="scientific">Zobellella taiwanensis</name>
    <dbReference type="NCBI Taxonomy" id="347535"/>
    <lineage>
        <taxon>Bacteria</taxon>
        <taxon>Pseudomonadati</taxon>
        <taxon>Pseudomonadota</taxon>
        <taxon>Gammaproteobacteria</taxon>
        <taxon>Aeromonadales</taxon>
        <taxon>Aeromonadaceae</taxon>
        <taxon>Zobellella</taxon>
    </lineage>
</organism>
<dbReference type="CDD" id="cd14264">
    <property type="entry name" value="DAGK_IM"/>
    <property type="match status" value="1"/>
</dbReference>
<comment type="similarity">
    <text evidence="2 24">Belongs to the bacterial diacylglycerol kinase family.</text>
</comment>
<keyword evidence="18" id="KW-0594">Phospholipid biosynthesis</keyword>
<comment type="catalytic activity">
    <reaction evidence="24">
        <text>a 1,2-diacyl-sn-glycerol + ATP = a 1,2-diacyl-sn-glycero-3-phosphate + ADP + H(+)</text>
        <dbReference type="Rhea" id="RHEA:10272"/>
        <dbReference type="ChEBI" id="CHEBI:15378"/>
        <dbReference type="ChEBI" id="CHEBI:17815"/>
        <dbReference type="ChEBI" id="CHEBI:30616"/>
        <dbReference type="ChEBI" id="CHEBI:58608"/>
        <dbReference type="ChEBI" id="CHEBI:456216"/>
        <dbReference type="EC" id="2.7.1.107"/>
    </reaction>
</comment>
<keyword evidence="7 24" id="KW-0997">Cell inner membrane</keyword>
<evidence type="ECO:0000256" key="13">
    <source>
        <dbReference type="ARBA" id="ARBA00022840"/>
    </source>
</evidence>
<evidence type="ECO:0000256" key="16">
    <source>
        <dbReference type="ARBA" id="ARBA00023098"/>
    </source>
</evidence>
<evidence type="ECO:0000256" key="19">
    <source>
        <dbReference type="ARBA" id="ARBA00023264"/>
    </source>
</evidence>
<evidence type="ECO:0000256" key="23">
    <source>
        <dbReference type="PIRSR" id="PIRSR600829-4"/>
    </source>
</evidence>
<keyword evidence="10 23" id="KW-0479">Metal-binding</keyword>
<gene>
    <name evidence="25" type="ORF">C7I36_08195</name>
</gene>
<dbReference type="InterPro" id="IPR036945">
    <property type="entry name" value="DAGK_sf"/>
</dbReference>
<evidence type="ECO:0000256" key="8">
    <source>
        <dbReference type="ARBA" id="ARBA00022679"/>
    </source>
</evidence>
<evidence type="ECO:0000256" key="6">
    <source>
        <dbReference type="ARBA" id="ARBA00022516"/>
    </source>
</evidence>
<proteinExistence type="inferred from homology"/>
<evidence type="ECO:0000256" key="11">
    <source>
        <dbReference type="ARBA" id="ARBA00022741"/>
    </source>
</evidence>
<evidence type="ECO:0000256" key="12">
    <source>
        <dbReference type="ARBA" id="ARBA00022777"/>
    </source>
</evidence>
<feature type="binding site" evidence="22">
    <location>
        <begin position="86"/>
        <end position="88"/>
    </location>
    <ligand>
        <name>ATP</name>
        <dbReference type="ChEBI" id="CHEBI:30616"/>
    </ligand>
</feature>
<feature type="transmembrane region" description="Helical" evidence="24">
    <location>
        <begin position="101"/>
        <end position="121"/>
    </location>
</feature>
<dbReference type="GO" id="GO:0005886">
    <property type="term" value="C:plasma membrane"/>
    <property type="evidence" value="ECO:0007669"/>
    <property type="project" value="UniProtKB-SubCell"/>
</dbReference>
<evidence type="ECO:0000256" key="4">
    <source>
        <dbReference type="ARBA" id="ARBA00017575"/>
    </source>
</evidence>
<feature type="binding site" evidence="22">
    <location>
        <position position="17"/>
    </location>
    <ligand>
        <name>ATP</name>
        <dbReference type="ChEBI" id="CHEBI:30616"/>
    </ligand>
</feature>
<keyword evidence="26" id="KW-1185">Reference proteome</keyword>
<keyword evidence="14 23" id="KW-0460">Magnesium</keyword>
<evidence type="ECO:0000313" key="26">
    <source>
        <dbReference type="Proteomes" id="UP000242181"/>
    </source>
</evidence>
<dbReference type="GO" id="GO:0046872">
    <property type="term" value="F:metal ion binding"/>
    <property type="evidence" value="ECO:0007669"/>
    <property type="project" value="UniProtKB-KW"/>
</dbReference>
<evidence type="ECO:0000256" key="14">
    <source>
        <dbReference type="ARBA" id="ARBA00022842"/>
    </source>
</evidence>
<dbReference type="Gene3D" id="1.10.287.3610">
    <property type="match status" value="1"/>
</dbReference>
<comment type="function">
    <text evidence="24">Catalyzes the ATP-dependent phosphorylation of sn-l,2-diacylglycerol (DAG) to phosphatidic acid. Involved in the recycling of diacylglycerol produced as a by-product during membrane-derived oligosaccharide (MDO) biosynthesis.</text>
</comment>
<feature type="binding site" evidence="22">
    <location>
        <position position="29"/>
    </location>
    <ligand>
        <name>ATP</name>
        <dbReference type="ChEBI" id="CHEBI:30616"/>
    </ligand>
</feature>
<evidence type="ECO:0000256" key="9">
    <source>
        <dbReference type="ARBA" id="ARBA00022692"/>
    </source>
</evidence>
<protein>
    <recommendedName>
        <fullName evidence="4 24">Diacylglycerol kinase</fullName>
        <ecNumber evidence="3 24">2.7.1.107</ecNumber>
    </recommendedName>
</protein>
<dbReference type="Proteomes" id="UP000242181">
    <property type="component" value="Unassembled WGS sequence"/>
</dbReference>
<dbReference type="PANTHER" id="PTHR34299:SF1">
    <property type="entry name" value="DIACYLGLYCEROL KINASE"/>
    <property type="match status" value="1"/>
</dbReference>
<feature type="active site" description="Proton acceptor" evidence="20">
    <location>
        <position position="70"/>
    </location>
</feature>
<evidence type="ECO:0000256" key="22">
    <source>
        <dbReference type="PIRSR" id="PIRSR600829-3"/>
    </source>
</evidence>
<keyword evidence="16 24" id="KW-0443">Lipid metabolism</keyword>
<dbReference type="GO" id="GO:0005524">
    <property type="term" value="F:ATP binding"/>
    <property type="evidence" value="ECO:0007669"/>
    <property type="project" value="UniProtKB-KW"/>
</dbReference>
<dbReference type="Pfam" id="PF01219">
    <property type="entry name" value="DAGK_prokar"/>
    <property type="match status" value="1"/>
</dbReference>
<name>A0A2P7R112_9GAMM</name>
<keyword evidence="5" id="KW-1003">Cell membrane</keyword>
<dbReference type="InterPro" id="IPR033718">
    <property type="entry name" value="DAGK_prok"/>
</dbReference>
<evidence type="ECO:0000256" key="20">
    <source>
        <dbReference type="PIRSR" id="PIRSR600829-1"/>
    </source>
</evidence>
<dbReference type="EC" id="2.7.1.107" evidence="3 24"/>